<evidence type="ECO:0000313" key="2">
    <source>
        <dbReference type="EMBL" id="KAL1530414.1"/>
    </source>
</evidence>
<name>A0AB34K7B8_PRYPA</name>
<dbReference type="EMBL" id="JBGBPQ010000001">
    <property type="protein sequence ID" value="KAL1530414.1"/>
    <property type="molecule type" value="Genomic_DNA"/>
</dbReference>
<evidence type="ECO:0000313" key="3">
    <source>
        <dbReference type="Proteomes" id="UP001515480"/>
    </source>
</evidence>
<feature type="region of interest" description="Disordered" evidence="1">
    <location>
        <begin position="62"/>
        <end position="103"/>
    </location>
</feature>
<proteinExistence type="predicted"/>
<organism evidence="2 3">
    <name type="scientific">Prymnesium parvum</name>
    <name type="common">Toxic golden alga</name>
    <dbReference type="NCBI Taxonomy" id="97485"/>
    <lineage>
        <taxon>Eukaryota</taxon>
        <taxon>Haptista</taxon>
        <taxon>Haptophyta</taxon>
        <taxon>Prymnesiophyceae</taxon>
        <taxon>Prymnesiales</taxon>
        <taxon>Prymnesiaceae</taxon>
        <taxon>Prymnesium</taxon>
    </lineage>
</organism>
<sequence>MGRLAFGGAAALGGYAACAPPGEPASLSRAGGLLPASAAWAAGDDESSTRAAMLRSQGLCSDVSSDAASDSEAEGVVRRDSDADTDDEGEEVADSVVQGAGGGTDAAARTAWYCVLGGELAGVHGVGTADDEDALVGGVGGVVHFHGHSVSMDMSYTHPRNVGIR</sequence>
<dbReference type="AlphaFoldDB" id="A0AB34K7B8"/>
<evidence type="ECO:0000256" key="1">
    <source>
        <dbReference type="SAM" id="MobiDB-lite"/>
    </source>
</evidence>
<keyword evidence="3" id="KW-1185">Reference proteome</keyword>
<dbReference type="Proteomes" id="UP001515480">
    <property type="component" value="Unassembled WGS sequence"/>
</dbReference>
<accession>A0AB34K7B8</accession>
<gene>
    <name evidence="2" type="ORF">AB1Y20_001319</name>
</gene>
<comment type="caution">
    <text evidence="2">The sequence shown here is derived from an EMBL/GenBank/DDBJ whole genome shotgun (WGS) entry which is preliminary data.</text>
</comment>
<feature type="compositionally biased region" description="Acidic residues" evidence="1">
    <location>
        <begin position="83"/>
        <end position="93"/>
    </location>
</feature>
<protein>
    <submittedName>
        <fullName evidence="2">Uncharacterized protein</fullName>
    </submittedName>
</protein>
<reference evidence="2 3" key="1">
    <citation type="journal article" date="2024" name="Science">
        <title>Giant polyketide synthase enzymes in the biosynthesis of giant marine polyether toxins.</title>
        <authorList>
            <person name="Fallon T.R."/>
            <person name="Shende V.V."/>
            <person name="Wierzbicki I.H."/>
            <person name="Pendleton A.L."/>
            <person name="Watervoot N.F."/>
            <person name="Auber R.P."/>
            <person name="Gonzalez D.J."/>
            <person name="Wisecaver J.H."/>
            <person name="Moore B.S."/>
        </authorList>
    </citation>
    <scope>NUCLEOTIDE SEQUENCE [LARGE SCALE GENOMIC DNA]</scope>
    <source>
        <strain evidence="2 3">12B1</strain>
    </source>
</reference>